<name>A0A7R9GY19_TIMCR</name>
<dbReference type="Pfam" id="PF01302">
    <property type="entry name" value="CAP_GLY"/>
    <property type="match status" value="1"/>
</dbReference>
<evidence type="ECO:0000256" key="10">
    <source>
        <dbReference type="SAM" id="MobiDB-lite"/>
    </source>
</evidence>
<feature type="coiled-coil region" evidence="9">
    <location>
        <begin position="1092"/>
        <end position="1119"/>
    </location>
</feature>
<evidence type="ECO:0000256" key="3">
    <source>
        <dbReference type="ARBA" id="ARBA00016574"/>
    </source>
</evidence>
<evidence type="ECO:0000256" key="6">
    <source>
        <dbReference type="ARBA" id="ARBA00023017"/>
    </source>
</evidence>
<evidence type="ECO:0000256" key="4">
    <source>
        <dbReference type="ARBA" id="ARBA00022490"/>
    </source>
</evidence>
<dbReference type="InterPro" id="IPR022157">
    <property type="entry name" value="Dynactin"/>
</dbReference>
<dbReference type="GO" id="GO:0030286">
    <property type="term" value="C:dynein complex"/>
    <property type="evidence" value="ECO:0007669"/>
    <property type="project" value="UniProtKB-KW"/>
</dbReference>
<keyword evidence="7 9" id="KW-0175">Coiled coil</keyword>
<evidence type="ECO:0000256" key="5">
    <source>
        <dbReference type="ARBA" id="ARBA00022701"/>
    </source>
</evidence>
<feature type="compositionally biased region" description="Polar residues" evidence="10">
    <location>
        <begin position="91"/>
        <end position="101"/>
    </location>
</feature>
<dbReference type="GO" id="GO:0000922">
    <property type="term" value="C:spindle pole"/>
    <property type="evidence" value="ECO:0007669"/>
    <property type="project" value="TreeGrafter"/>
</dbReference>
<dbReference type="GO" id="GO:0000132">
    <property type="term" value="P:establishment of mitotic spindle orientation"/>
    <property type="evidence" value="ECO:0007669"/>
    <property type="project" value="TreeGrafter"/>
</dbReference>
<dbReference type="GO" id="GO:0030424">
    <property type="term" value="C:axon"/>
    <property type="evidence" value="ECO:0007669"/>
    <property type="project" value="TreeGrafter"/>
</dbReference>
<gene>
    <name evidence="12" type="ORF">TCEB3V08_LOCUS4739</name>
</gene>
<evidence type="ECO:0000256" key="7">
    <source>
        <dbReference type="ARBA" id="ARBA00023054"/>
    </source>
</evidence>
<evidence type="ECO:0000256" key="2">
    <source>
        <dbReference type="ARBA" id="ARBA00011010"/>
    </source>
</evidence>
<comment type="similarity">
    <text evidence="2">Belongs to the dynactin 150 kDa subunit family.</text>
</comment>
<protein>
    <recommendedName>
        <fullName evidence="3">Dynactin subunit 1</fullName>
    </recommendedName>
</protein>
<evidence type="ECO:0000259" key="11">
    <source>
        <dbReference type="PROSITE" id="PS50245"/>
    </source>
</evidence>
<keyword evidence="8" id="KW-0206">Cytoskeleton</keyword>
<feature type="compositionally biased region" description="Polar residues" evidence="10">
    <location>
        <begin position="139"/>
        <end position="155"/>
    </location>
</feature>
<dbReference type="SMART" id="SM01052">
    <property type="entry name" value="CAP_GLY"/>
    <property type="match status" value="1"/>
</dbReference>
<evidence type="ECO:0000256" key="9">
    <source>
        <dbReference type="SAM" id="Coils"/>
    </source>
</evidence>
<keyword evidence="4" id="KW-0963">Cytoplasm</keyword>
<accession>A0A7R9GY19</accession>
<comment type="subcellular location">
    <subcellularLocation>
        <location evidence="1">Cytoplasm</location>
        <location evidence="1">Cytoskeleton</location>
    </subcellularLocation>
</comment>
<feature type="coiled-coil region" evidence="9">
    <location>
        <begin position="938"/>
        <end position="1053"/>
    </location>
</feature>
<evidence type="ECO:0000313" key="12">
    <source>
        <dbReference type="EMBL" id="CAD7398951.1"/>
    </source>
</evidence>
<keyword evidence="6" id="KW-0243">Dynein</keyword>
<dbReference type="EMBL" id="OC317767">
    <property type="protein sequence ID" value="CAD7398951.1"/>
    <property type="molecule type" value="Genomic_DNA"/>
</dbReference>
<evidence type="ECO:0000256" key="8">
    <source>
        <dbReference type="ARBA" id="ARBA00023212"/>
    </source>
</evidence>
<dbReference type="PANTHER" id="PTHR18916">
    <property type="entry name" value="DYNACTIN 1-RELATED MICROTUBULE-BINDING"/>
    <property type="match status" value="1"/>
</dbReference>
<dbReference type="SUPFAM" id="SSF74924">
    <property type="entry name" value="Cap-Gly domain"/>
    <property type="match status" value="1"/>
</dbReference>
<keyword evidence="5" id="KW-0493">Microtubule</keyword>
<reference evidence="12" key="1">
    <citation type="submission" date="2020-11" db="EMBL/GenBank/DDBJ databases">
        <authorList>
            <person name="Tran Van P."/>
        </authorList>
    </citation>
    <scope>NUCLEOTIDE SEQUENCE</scope>
</reference>
<dbReference type="PROSITE" id="PS50245">
    <property type="entry name" value="CAP_GLY_2"/>
    <property type="match status" value="1"/>
</dbReference>
<dbReference type="Gene3D" id="2.30.30.190">
    <property type="entry name" value="CAP Gly-rich-like domain"/>
    <property type="match status" value="1"/>
</dbReference>
<feature type="region of interest" description="Disordered" evidence="10">
    <location>
        <begin position="87"/>
        <end position="180"/>
    </location>
</feature>
<dbReference type="InterPro" id="IPR000938">
    <property type="entry name" value="CAP-Gly_domain"/>
</dbReference>
<proteinExistence type="inferred from homology"/>
<evidence type="ECO:0000256" key="1">
    <source>
        <dbReference type="ARBA" id="ARBA00004245"/>
    </source>
</evidence>
<dbReference type="PANTHER" id="PTHR18916:SF91">
    <property type="entry name" value="DYNACTIN SUBUNIT 1"/>
    <property type="match status" value="1"/>
</dbReference>
<feature type="coiled-coil region" evidence="9">
    <location>
        <begin position="234"/>
        <end position="496"/>
    </location>
</feature>
<organism evidence="12">
    <name type="scientific">Timema cristinae</name>
    <name type="common">Walking stick</name>
    <dbReference type="NCBI Taxonomy" id="61476"/>
    <lineage>
        <taxon>Eukaryota</taxon>
        <taxon>Metazoa</taxon>
        <taxon>Ecdysozoa</taxon>
        <taxon>Arthropoda</taxon>
        <taxon>Hexapoda</taxon>
        <taxon>Insecta</taxon>
        <taxon>Pterygota</taxon>
        <taxon>Neoptera</taxon>
        <taxon>Polyneoptera</taxon>
        <taxon>Phasmatodea</taxon>
        <taxon>Timematodea</taxon>
        <taxon>Timematoidea</taxon>
        <taxon>Timematidae</taxon>
        <taxon>Timema</taxon>
    </lineage>
</organism>
<sequence length="1291" mass="145065">MSENRLMNVKVNQHVEVTGKDVRGVVAYVGSTMFASGKWIGVVLDEPRGKNNGSVQGKTYFQCKENHGMFVRQSQLTLLDESGAPIGEISSPLSGASTATTPDEGRPRPRLSSGFDHSSRLSLVGSRSQGDFPQKDDSAASTPARETSTLQQASEPPSKRASFIEKTHTASSKQASKRPQSLVEANIEEDQTGFVETLKPQFTPGQSMISPGASGMSSSGAAGAGYTMEERLTNLQYQTEVDNLQAEIRDLNEKLETLKAKRAQDKEKLKDYDKTKIQLDQLVEFKTKIMEYQSSLQKDLQRAKQEAKEAIEARNQHAEEMKEFEDTMELLTLDKEMAEEKTEIIQTELVEAREKLEEMTLDLELLKAELSIKEGGGGGGATSYEVKQLEQHNAHLKDTVVRMRDLAAHLKHETQVLQKDLDQKNSEVRELARTKEKLSARIEEMEHQISDLQEQVDACLGAEEMVQNLTDSKLLLEDKVKELEEAVNDLEAIHDMDDILLEGNRELEIELREDVDLANAAARESQREKEAALETLADREQTIAKFRELVQRLQEHNQELQQQLETVSSRPVSALPEMLDFKKMFAETKAHTRAIDLELRRIDVQQSNQHVQYLAAYMPESFMARGEILLSQVRDKFPEVERIDWAAIFKGHTVEQFTFKSRLSHFIYALQATLHQFLFGLNSCSPEGLLKVGANFPEMAIQEKAVDVFVELLRKDQLDENVPTEALEKCVGYFSYMYPLLLGSETRINQTHLLGDTARALSAACDSIRTDALAVRALIQTGQEGGDMGLLMQHLVTATETIQQQLKVIRRRIPQDRNISQLGFSEELPNILQQCSQHAAKIMKTLQMLTRATMQQVALSGDPDQGVPHDKVKEFAHVASDHVYEQDDRGPVESLKTSVCFVLGEVATLTQAVQEAEFDINPNITAEEKSTSPIFLRAQAVKKELEETKNLKRKLEMKESDIKELRVLMKLKQEELSEMTIRKELAEKKFGSVNKDYELGVEKLQRKLDDSQQLLKRKEKEFEETMDHLQADIDSLESERGELKEKLKNYSKKVLIEGLAKTAGLSSGPASFSGMPKLASAVRDSPLLINEIKSLRLALKRLQDEKTQLQAKLMQNQLANLRPLTVPKKIVSVKDATDPKVVDENQDKNNLNILSKEASMLLKEIYADLASPKVLDLSNRVLGMTTGLDYTAPANHRLREQTRRLELRKRVEALQSKVLSEVVKRKSGGKVETDFAVFPSPELTKALKESHPIVIGELTIPLLDNTFEGSTPVPLHLNASSLQQLQRALAY</sequence>
<dbReference type="Pfam" id="PF12455">
    <property type="entry name" value="Dynactin"/>
    <property type="match status" value="1"/>
</dbReference>
<dbReference type="PROSITE" id="PS00845">
    <property type="entry name" value="CAP_GLY_1"/>
    <property type="match status" value="1"/>
</dbReference>
<feature type="compositionally biased region" description="Polar residues" evidence="10">
    <location>
        <begin position="169"/>
        <end position="179"/>
    </location>
</feature>
<dbReference type="GO" id="GO:0007097">
    <property type="term" value="P:nuclear migration"/>
    <property type="evidence" value="ECO:0007669"/>
    <property type="project" value="TreeGrafter"/>
</dbReference>
<dbReference type="GO" id="GO:0000776">
    <property type="term" value="C:kinetochore"/>
    <property type="evidence" value="ECO:0007669"/>
    <property type="project" value="TreeGrafter"/>
</dbReference>
<dbReference type="GO" id="GO:0005874">
    <property type="term" value="C:microtubule"/>
    <property type="evidence" value="ECO:0007669"/>
    <property type="project" value="UniProtKB-KW"/>
</dbReference>
<dbReference type="InterPro" id="IPR036859">
    <property type="entry name" value="CAP-Gly_dom_sf"/>
</dbReference>
<feature type="coiled-coil region" evidence="9">
    <location>
        <begin position="522"/>
        <end position="570"/>
    </location>
</feature>
<feature type="domain" description="CAP-Gly" evidence="11">
    <location>
        <begin position="30"/>
        <end position="72"/>
    </location>
</feature>